<dbReference type="CDD" id="cd22966">
    <property type="entry name" value="DD_DYDC-like"/>
    <property type="match status" value="1"/>
</dbReference>
<name>A0A4W6BXT5_LATCA</name>
<evidence type="ECO:0008006" key="5">
    <source>
        <dbReference type="Google" id="ProtNLM"/>
    </source>
</evidence>
<reference evidence="4" key="1">
    <citation type="submission" date="2015-09" db="EMBL/GenBank/DDBJ databases">
        <authorList>
            <person name="Sai Rama Sridatta P."/>
        </authorList>
    </citation>
    <scope>NUCLEOTIDE SEQUENCE [LARGE SCALE GENOMIC DNA]</scope>
</reference>
<feature type="compositionally biased region" description="Basic and acidic residues" evidence="2">
    <location>
        <begin position="70"/>
        <end position="103"/>
    </location>
</feature>
<keyword evidence="4" id="KW-1185">Reference proteome</keyword>
<dbReference type="InterPro" id="IPR037856">
    <property type="entry name" value="Sdc1/DPY30"/>
</dbReference>
<dbReference type="Gene3D" id="1.20.890.10">
    <property type="entry name" value="cAMP-dependent protein kinase regulatory subunit, dimerization-anchoring domain"/>
    <property type="match status" value="1"/>
</dbReference>
<dbReference type="PANTHER" id="PTHR23356:SF16">
    <property type="entry name" value="DPY30 DOMAIN CONTAINING 2"/>
    <property type="match status" value="1"/>
</dbReference>
<dbReference type="GeneTree" id="ENSGT00940000177267"/>
<dbReference type="AlphaFoldDB" id="A0A4W6BXT5"/>
<comment type="similarity">
    <text evidence="1">Belongs to the dpy-30 family.</text>
</comment>
<dbReference type="GO" id="GO:0048188">
    <property type="term" value="C:Set1C/COMPASS complex"/>
    <property type="evidence" value="ECO:0007669"/>
    <property type="project" value="InterPro"/>
</dbReference>
<dbReference type="Proteomes" id="UP000314980">
    <property type="component" value="Unassembled WGS sequence"/>
</dbReference>
<evidence type="ECO:0000256" key="2">
    <source>
        <dbReference type="SAM" id="MobiDB-lite"/>
    </source>
</evidence>
<dbReference type="STRING" id="8187.ENSLCAP00010005872"/>
<organism evidence="3 4">
    <name type="scientific">Lates calcarifer</name>
    <name type="common">Barramundi</name>
    <name type="synonym">Holocentrus calcarifer</name>
    <dbReference type="NCBI Taxonomy" id="8187"/>
    <lineage>
        <taxon>Eukaryota</taxon>
        <taxon>Metazoa</taxon>
        <taxon>Chordata</taxon>
        <taxon>Craniata</taxon>
        <taxon>Vertebrata</taxon>
        <taxon>Euteleostomi</taxon>
        <taxon>Actinopterygii</taxon>
        <taxon>Neopterygii</taxon>
        <taxon>Teleostei</taxon>
        <taxon>Neoteleostei</taxon>
        <taxon>Acanthomorphata</taxon>
        <taxon>Carangaria</taxon>
        <taxon>Carangaria incertae sedis</taxon>
        <taxon>Centropomidae</taxon>
        <taxon>Lates</taxon>
    </lineage>
</organism>
<evidence type="ECO:0000256" key="1">
    <source>
        <dbReference type="ARBA" id="ARBA00010849"/>
    </source>
</evidence>
<evidence type="ECO:0000313" key="4">
    <source>
        <dbReference type="Proteomes" id="UP000314980"/>
    </source>
</evidence>
<dbReference type="InParanoid" id="A0A4W6BXT5"/>
<reference evidence="3" key="2">
    <citation type="submission" date="2025-08" db="UniProtKB">
        <authorList>
            <consortium name="Ensembl"/>
        </authorList>
    </citation>
    <scope>IDENTIFICATION</scope>
</reference>
<dbReference type="Ensembl" id="ENSLCAT00010006011.1">
    <property type="protein sequence ID" value="ENSLCAP00010005872.1"/>
    <property type="gene ID" value="ENSLCAG00010002915.1"/>
</dbReference>
<dbReference type="Pfam" id="PF05186">
    <property type="entry name" value="Dpy-30"/>
    <property type="match status" value="1"/>
</dbReference>
<reference evidence="3" key="3">
    <citation type="submission" date="2025-09" db="UniProtKB">
        <authorList>
            <consortium name="Ensembl"/>
        </authorList>
    </citation>
    <scope>IDENTIFICATION</scope>
</reference>
<feature type="compositionally biased region" description="Basic and acidic residues" evidence="2">
    <location>
        <begin position="117"/>
        <end position="127"/>
    </location>
</feature>
<dbReference type="InterPro" id="IPR007858">
    <property type="entry name" value="Dpy-30_motif"/>
</dbReference>
<dbReference type="PANTHER" id="PTHR23356">
    <property type="entry name" value="DPY30-RELATED"/>
    <property type="match status" value="1"/>
</dbReference>
<proteinExistence type="inferred from homology"/>
<evidence type="ECO:0000313" key="3">
    <source>
        <dbReference type="Ensembl" id="ENSLCAP00010005872.1"/>
    </source>
</evidence>
<feature type="compositionally biased region" description="Basic and acidic residues" evidence="2">
    <location>
        <begin position="146"/>
        <end position="157"/>
    </location>
</feature>
<feature type="region of interest" description="Disordered" evidence="2">
    <location>
        <begin position="70"/>
        <end position="157"/>
    </location>
</feature>
<sequence>MQKKENMDSDYIKRHLGKCLADGLAEVAEQRPVNPILYLAHWLHKYNANVEYETEKKAHLAVLEQERAKAREEALHQEKLREEEQKISEALEESKKLSEKEPAGSDAPTPATTEAAEDNKTVTEEKPNTPCPENQEVRDQNQPGAKENDTEQEVIKS</sequence>
<dbReference type="InterPro" id="IPR049630">
    <property type="entry name" value="DYDC-like_DD"/>
</dbReference>
<accession>A0A4W6BXT5</accession>
<protein>
    <recommendedName>
        <fullName evidence="5">DPY30 domain containing 2</fullName>
    </recommendedName>
</protein>